<dbReference type="GO" id="GO:0070006">
    <property type="term" value="F:metalloaminopeptidase activity"/>
    <property type="evidence" value="ECO:0007669"/>
    <property type="project" value="InterPro"/>
</dbReference>
<comment type="cofactor">
    <cofactor evidence="1">
        <name>Zn(2+)</name>
        <dbReference type="ChEBI" id="CHEBI:29105"/>
    </cofactor>
</comment>
<dbReference type="FunFam" id="1.25.40.320:FF:000003">
    <property type="entry name" value="Aminopeptidase O isoform 1"/>
    <property type="match status" value="1"/>
</dbReference>
<keyword evidence="10" id="KW-1185">Reference proteome</keyword>
<dbReference type="InterPro" id="IPR016024">
    <property type="entry name" value="ARM-type_fold"/>
</dbReference>
<accession>A0A2U3WFQ3</accession>
<feature type="domain" description="Peptidase M1 leukotriene A4 hydrolase/aminopeptidase C-terminal" evidence="9">
    <location>
        <begin position="573"/>
        <end position="719"/>
    </location>
</feature>
<keyword evidence="5" id="KW-0378">Hydrolase</keyword>
<name>A0A2U3WFQ3_ODORO</name>
<dbReference type="Gene3D" id="1.10.390.10">
    <property type="entry name" value="Neutral Protease Domain 2"/>
    <property type="match status" value="1"/>
</dbReference>
<keyword evidence="4" id="KW-0479">Metal-binding</keyword>
<dbReference type="FunFam" id="2.60.40.1730:FF:000008">
    <property type="entry name" value="aminopeptidase O isoform X1"/>
    <property type="match status" value="1"/>
</dbReference>
<evidence type="ECO:0000313" key="11">
    <source>
        <dbReference type="RefSeq" id="XP_004407510.1"/>
    </source>
</evidence>
<dbReference type="GeneID" id="101380707"/>
<evidence type="ECO:0000256" key="6">
    <source>
        <dbReference type="ARBA" id="ARBA00022833"/>
    </source>
</evidence>
<keyword evidence="11" id="KW-0031">Aminopeptidase</keyword>
<evidence type="ECO:0000259" key="9">
    <source>
        <dbReference type="SMART" id="SM01263"/>
    </source>
</evidence>
<keyword evidence="7" id="KW-0482">Metalloprotease</keyword>
<dbReference type="CTD" id="84909"/>
<dbReference type="Gene3D" id="1.25.40.320">
    <property type="entry name" value="Peptidase M1, leukotriene A4 hydrolase/aminopeptidase C-terminal domain"/>
    <property type="match status" value="1"/>
</dbReference>
<protein>
    <submittedName>
        <fullName evidence="11">Aminopeptidase O isoform X2</fullName>
    </submittedName>
</protein>
<dbReference type="InterPro" id="IPR014782">
    <property type="entry name" value="Peptidase_M1_dom"/>
</dbReference>
<evidence type="ECO:0000256" key="7">
    <source>
        <dbReference type="ARBA" id="ARBA00023049"/>
    </source>
</evidence>
<dbReference type="Proteomes" id="UP000245340">
    <property type="component" value="Unplaced"/>
</dbReference>
<dbReference type="Pfam" id="PF01433">
    <property type="entry name" value="Peptidase_M1"/>
    <property type="match status" value="1"/>
</dbReference>
<dbReference type="GO" id="GO:0005730">
    <property type="term" value="C:nucleolus"/>
    <property type="evidence" value="ECO:0007669"/>
    <property type="project" value="InterPro"/>
</dbReference>
<dbReference type="SUPFAM" id="SSF63737">
    <property type="entry name" value="Leukotriene A4 hydrolase N-terminal domain"/>
    <property type="match status" value="1"/>
</dbReference>
<comment type="similarity">
    <text evidence="2">Belongs to the peptidase M1 family.</text>
</comment>
<dbReference type="PANTHER" id="PTHR46627:SF1">
    <property type="entry name" value="AMINOPEPTIDASE O"/>
    <property type="match status" value="1"/>
</dbReference>
<dbReference type="SUPFAM" id="SSF55486">
    <property type="entry name" value="Metalloproteases ('zincins'), catalytic domain"/>
    <property type="match status" value="1"/>
</dbReference>
<reference evidence="11" key="1">
    <citation type="submission" date="2025-08" db="UniProtKB">
        <authorList>
            <consortium name="RefSeq"/>
        </authorList>
    </citation>
    <scope>IDENTIFICATION</scope>
</reference>
<evidence type="ECO:0000313" key="10">
    <source>
        <dbReference type="Proteomes" id="UP000245340"/>
    </source>
</evidence>
<dbReference type="PANTHER" id="PTHR46627">
    <property type="entry name" value="AMINOPEPTIDASE O"/>
    <property type="match status" value="1"/>
</dbReference>
<evidence type="ECO:0000256" key="4">
    <source>
        <dbReference type="ARBA" id="ARBA00022723"/>
    </source>
</evidence>
<dbReference type="SUPFAM" id="SSF48371">
    <property type="entry name" value="ARM repeat"/>
    <property type="match status" value="1"/>
</dbReference>
<feature type="compositionally biased region" description="Basic and acidic residues" evidence="8">
    <location>
        <begin position="107"/>
        <end position="119"/>
    </location>
</feature>
<dbReference type="Gene3D" id="2.60.40.1730">
    <property type="entry name" value="tricorn interacting facor f3 domain"/>
    <property type="match status" value="1"/>
</dbReference>
<sequence length="720" mass="81571">MDIKLDPSRDDLPLMANTSHILVKHYVLDLDVDFESQIIEGTIVLFFESGDRFEKQSGSTKDTCRSESNEACSFRMPAPCHSPVTDTRTFSSKTGYNDFAICGKGEKDTSGKDGNHDNQEQASGISSSKYRCDTGNHGSEDFLLVLDCCDLSVLKVEEVDVAAVPGIDKFTRSPKLTVVSEELRNQIVHELVTLPAGRWREQLDYYAGCSQAPGCGELLFDTDTWSLQIRKTGAQTATDFPHAIRIWYSTKPQGRSVTWTSDQSGRPCVYTMGSPINNRALFPCQEPPVAMSTWQATVRAAASFVVLMSGENSAKPTQLREGCASWHYYVTMPMPASTFTIAVGSWTEMKPEPCLFKDLAAERALSPSEADFRYVGICGHMEYPCRFQNPSATTQEIIPHRVFAPVCLQGACQDTLLQLVPPCLSAAHSILGTHPFARLDILIVPANFPSLGMARPNKEKTGHVSDSGSSVIKHGLNPEKVFMQVHYLKGYFLLRFLAQRLGDDTYFAFLRKFVHTFHGQLILSQDFLQMLLENIPEEKRLELSVENIFRDWLESSGIPQPLQRERQAGAECGLALQVSAEVEKWIRVNRRPRKRKRREAEEVFEKLLPDQLVLLLEHLLEQKTLKPRTLQSLERTYHLPQQDAEVRHRWCELIVKHKYTKAYKDVERFLQEDQAMGVYLYGELMLNEDSRQQQVARRCFELTKEQMERSSAELVAEMLF</sequence>
<evidence type="ECO:0000256" key="3">
    <source>
        <dbReference type="ARBA" id="ARBA00022670"/>
    </source>
</evidence>
<feature type="region of interest" description="Disordered" evidence="8">
    <location>
        <begin position="107"/>
        <end position="127"/>
    </location>
</feature>
<dbReference type="SMART" id="SM01263">
    <property type="entry name" value="Leuk-A4-hydro_C"/>
    <property type="match status" value="1"/>
</dbReference>
<keyword evidence="6" id="KW-0862">Zinc</keyword>
<keyword evidence="3" id="KW-0645">Protease</keyword>
<gene>
    <name evidence="11" type="primary">LOC101380707</name>
</gene>
<evidence type="ECO:0000256" key="5">
    <source>
        <dbReference type="ARBA" id="ARBA00022801"/>
    </source>
</evidence>
<dbReference type="InterPro" id="IPR033577">
    <property type="entry name" value="AOPep"/>
</dbReference>
<proteinExistence type="inferred from homology"/>
<dbReference type="RefSeq" id="XP_004407510.1">
    <property type="nucleotide sequence ID" value="XM_004407453.2"/>
</dbReference>
<dbReference type="GO" id="GO:0006508">
    <property type="term" value="P:proteolysis"/>
    <property type="evidence" value="ECO:0007669"/>
    <property type="project" value="UniProtKB-KW"/>
</dbReference>
<dbReference type="GO" id="GO:0008270">
    <property type="term" value="F:zinc ion binding"/>
    <property type="evidence" value="ECO:0007669"/>
    <property type="project" value="InterPro"/>
</dbReference>
<dbReference type="InterPro" id="IPR027268">
    <property type="entry name" value="Peptidase_M4/M1_CTD_sf"/>
</dbReference>
<organism evidence="10 11">
    <name type="scientific">Odobenus rosmarus divergens</name>
    <name type="common">Pacific walrus</name>
    <dbReference type="NCBI Taxonomy" id="9708"/>
    <lineage>
        <taxon>Eukaryota</taxon>
        <taxon>Metazoa</taxon>
        <taxon>Chordata</taxon>
        <taxon>Craniata</taxon>
        <taxon>Vertebrata</taxon>
        <taxon>Euteleostomi</taxon>
        <taxon>Mammalia</taxon>
        <taxon>Eutheria</taxon>
        <taxon>Laurasiatheria</taxon>
        <taxon>Carnivora</taxon>
        <taxon>Caniformia</taxon>
        <taxon>Pinnipedia</taxon>
        <taxon>Odobenidae</taxon>
        <taxon>Odobenus</taxon>
    </lineage>
</organism>
<dbReference type="Pfam" id="PF09127">
    <property type="entry name" value="Leuk-A4-hydro_C"/>
    <property type="match status" value="1"/>
</dbReference>
<dbReference type="InterPro" id="IPR015211">
    <property type="entry name" value="Peptidase_M1_C"/>
</dbReference>
<evidence type="ECO:0000256" key="1">
    <source>
        <dbReference type="ARBA" id="ARBA00001947"/>
    </source>
</evidence>
<dbReference type="InterPro" id="IPR042097">
    <property type="entry name" value="Aminopeptidase_N-like_N_sf"/>
</dbReference>
<evidence type="ECO:0000256" key="2">
    <source>
        <dbReference type="ARBA" id="ARBA00010136"/>
    </source>
</evidence>
<dbReference type="InterPro" id="IPR038502">
    <property type="entry name" value="M1_LTA-4_hydro/amino_C_sf"/>
</dbReference>
<dbReference type="AlphaFoldDB" id="A0A2U3WFQ3"/>
<evidence type="ECO:0000256" key="8">
    <source>
        <dbReference type="SAM" id="MobiDB-lite"/>
    </source>
</evidence>